<sequence length="106" mass="11773">MDRLNIEAMTLKELQSLEKSIAKSISTFKGRQKAEALAKVEALAKELGFVLTDLIGAERPKSIRAPATAKYHHPENFSITWSGRGRRPQWFIDHVDAGNDPSTLAV</sequence>
<dbReference type="AlphaFoldDB" id="A0A6M0QW93"/>
<proteinExistence type="predicted"/>
<name>A0A6M0QW93_9RHOB</name>
<dbReference type="Pfam" id="PF00816">
    <property type="entry name" value="Histone_HNS"/>
    <property type="match status" value="1"/>
</dbReference>
<accession>A0A6M0QW93</accession>
<dbReference type="InterPro" id="IPR037150">
    <property type="entry name" value="H-NS_C_dom_sf"/>
</dbReference>
<feature type="domain" description="DNA-binding protein H-NS-like C-terminal" evidence="1">
    <location>
        <begin position="61"/>
        <end position="106"/>
    </location>
</feature>
<evidence type="ECO:0000313" key="3">
    <source>
        <dbReference type="Proteomes" id="UP000477782"/>
    </source>
</evidence>
<reference evidence="2 3" key="1">
    <citation type="submission" date="2020-02" db="EMBL/GenBank/DDBJ databases">
        <authorList>
            <person name="Chen W.-M."/>
        </authorList>
    </citation>
    <scope>NUCLEOTIDE SEQUENCE [LARGE SCALE GENOMIC DNA]</scope>
    <source>
        <strain evidence="2 3">KMS-5</strain>
    </source>
</reference>
<dbReference type="SUPFAM" id="SSF81273">
    <property type="entry name" value="H-NS histone-like proteins"/>
    <property type="match status" value="1"/>
</dbReference>
<keyword evidence="3" id="KW-1185">Reference proteome</keyword>
<dbReference type="Proteomes" id="UP000477782">
    <property type="component" value="Unassembled WGS sequence"/>
</dbReference>
<evidence type="ECO:0000313" key="2">
    <source>
        <dbReference type="EMBL" id="NEY91756.1"/>
    </source>
</evidence>
<dbReference type="EMBL" id="JAAIVJ010000013">
    <property type="protein sequence ID" value="NEY91756.1"/>
    <property type="molecule type" value="Genomic_DNA"/>
</dbReference>
<dbReference type="Gene3D" id="4.10.430.10">
    <property type="entry name" value="Histone-like protein H-NS, C-terminal domain"/>
    <property type="match status" value="1"/>
</dbReference>
<dbReference type="GO" id="GO:0003677">
    <property type="term" value="F:DNA binding"/>
    <property type="evidence" value="ECO:0007669"/>
    <property type="project" value="InterPro"/>
</dbReference>
<comment type="caution">
    <text evidence="2">The sequence shown here is derived from an EMBL/GenBank/DDBJ whole genome shotgun (WGS) entry which is preliminary data.</text>
</comment>
<evidence type="ECO:0000259" key="1">
    <source>
        <dbReference type="SMART" id="SM00528"/>
    </source>
</evidence>
<protein>
    <submittedName>
        <fullName evidence="2">H-NS histone family protein</fullName>
    </submittedName>
</protein>
<dbReference type="RefSeq" id="WP_164627477.1">
    <property type="nucleotide sequence ID" value="NZ_JAAIVJ010000013.1"/>
</dbReference>
<gene>
    <name evidence="2" type="ORF">G4Z14_15775</name>
</gene>
<dbReference type="InterPro" id="IPR027444">
    <property type="entry name" value="H-NS_C_dom"/>
</dbReference>
<dbReference type="SMART" id="SM00528">
    <property type="entry name" value="HNS"/>
    <property type="match status" value="1"/>
</dbReference>
<organism evidence="2 3">
    <name type="scientific">Tabrizicola oligotrophica</name>
    <dbReference type="NCBI Taxonomy" id="2710650"/>
    <lineage>
        <taxon>Bacteria</taxon>
        <taxon>Pseudomonadati</taxon>
        <taxon>Pseudomonadota</taxon>
        <taxon>Alphaproteobacteria</taxon>
        <taxon>Rhodobacterales</taxon>
        <taxon>Paracoccaceae</taxon>
        <taxon>Tabrizicola</taxon>
    </lineage>
</organism>